<evidence type="ECO:0000313" key="2">
    <source>
        <dbReference type="EMBL" id="SDX67368.1"/>
    </source>
</evidence>
<dbReference type="GO" id="GO:0005829">
    <property type="term" value="C:cytosol"/>
    <property type="evidence" value="ECO:0007669"/>
    <property type="project" value="TreeGrafter"/>
</dbReference>
<dbReference type="Pfam" id="PF02538">
    <property type="entry name" value="Hydantoinase_B"/>
    <property type="match status" value="1"/>
</dbReference>
<dbReference type="InterPro" id="IPR045079">
    <property type="entry name" value="Oxoprolinase-like"/>
</dbReference>
<gene>
    <name evidence="2" type="ORF">SAMN05444336_10866</name>
</gene>
<accession>A0A1H3DMQ5</accession>
<dbReference type="STRING" id="356660.SAMN05444336_10866"/>
<protein>
    <submittedName>
        <fullName evidence="2">N-methylhydantoinase B</fullName>
    </submittedName>
</protein>
<dbReference type="PANTHER" id="PTHR11365:SF23">
    <property type="entry name" value="HYPOTHETICAL 5-OXOPROLINASE (EUROFUNG)-RELATED"/>
    <property type="match status" value="1"/>
</dbReference>
<evidence type="ECO:0000313" key="3">
    <source>
        <dbReference type="Proteomes" id="UP000199118"/>
    </source>
</evidence>
<name>A0A1H3DMQ5_9RHOB</name>
<sequence length="559" mass="58822">MTTGHDLSPARLMILARGLQAAADEMGANLVRSAFSAVVREARDCSCALLDATGQVAAQAEMIPLQCAALTYSFRAAAEQLDLSSPREGQAVILNDPYSGGQHLNDIIVFTPILHAGELVGWAGSTAHHLDIGGGASGVNAGVKDLIGEGLVIPPLLIDMARDWNGGMIERLIFANIRTPAIGRGDMDAQFAANHVGARRVREMAERFGAAAVHAAMAAALDYSERRMRAGIAALPDGEWEGEAWLDSDGATPDAPPAKIKARVRIDGDRAEIDFAGSAPEARSMFNSTFASSMAAAVAALRSALGDLEMPANDGCDRPVTVRLPEGSLLHPSPGLPVRARATAACRALDAVHDALGKAAPDRIPAQGMNATTGFFLSRRRPGGVDLHLDIVGGGWGAAKDYDAIHATDHVLSSCRLTPVEAIEQVAPFLRMEATGLIPESFGAGRFIGGMGIFRRYRVLTDDVTLSIYSDRFVLPPQGREGGRDGALARLTVTRDGEETALPGFGTFELRAGDVVELRLPGGGGWGDPRDRDPAALARDLADGTILDPAPYLPPETSP</sequence>
<feature type="domain" description="Hydantoinase B/oxoprolinase" evidence="1">
    <location>
        <begin position="9"/>
        <end position="529"/>
    </location>
</feature>
<proteinExistence type="predicted"/>
<dbReference type="AlphaFoldDB" id="A0A1H3DMQ5"/>
<reference evidence="2 3" key="1">
    <citation type="submission" date="2016-10" db="EMBL/GenBank/DDBJ databases">
        <authorList>
            <person name="de Groot N.N."/>
        </authorList>
    </citation>
    <scope>NUCLEOTIDE SEQUENCE [LARGE SCALE GENOMIC DNA]</scope>
    <source>
        <strain evidence="2 3">DSM 17890</strain>
    </source>
</reference>
<dbReference type="RefSeq" id="WP_176954803.1">
    <property type="nucleotide sequence ID" value="NZ_FNMZ01000008.1"/>
</dbReference>
<dbReference type="Proteomes" id="UP000199118">
    <property type="component" value="Unassembled WGS sequence"/>
</dbReference>
<organism evidence="2 3">
    <name type="scientific">Albimonas donghaensis</name>
    <dbReference type="NCBI Taxonomy" id="356660"/>
    <lineage>
        <taxon>Bacteria</taxon>
        <taxon>Pseudomonadati</taxon>
        <taxon>Pseudomonadota</taxon>
        <taxon>Alphaproteobacteria</taxon>
        <taxon>Rhodobacterales</taxon>
        <taxon>Paracoccaceae</taxon>
        <taxon>Albimonas</taxon>
    </lineage>
</organism>
<dbReference type="EMBL" id="FNMZ01000008">
    <property type="protein sequence ID" value="SDX67368.1"/>
    <property type="molecule type" value="Genomic_DNA"/>
</dbReference>
<dbReference type="GO" id="GO:0017168">
    <property type="term" value="F:5-oxoprolinase (ATP-hydrolyzing) activity"/>
    <property type="evidence" value="ECO:0007669"/>
    <property type="project" value="TreeGrafter"/>
</dbReference>
<dbReference type="InterPro" id="IPR003692">
    <property type="entry name" value="Hydantoinase_B"/>
</dbReference>
<keyword evidence="3" id="KW-1185">Reference proteome</keyword>
<dbReference type="PANTHER" id="PTHR11365">
    <property type="entry name" value="5-OXOPROLINASE RELATED"/>
    <property type="match status" value="1"/>
</dbReference>
<evidence type="ECO:0000259" key="1">
    <source>
        <dbReference type="Pfam" id="PF02538"/>
    </source>
</evidence>
<dbReference type="GO" id="GO:0006749">
    <property type="term" value="P:glutathione metabolic process"/>
    <property type="evidence" value="ECO:0007669"/>
    <property type="project" value="TreeGrafter"/>
</dbReference>